<organism evidence="2 3">
    <name type="scientific">Vagococcus hydrophili</name>
    <dbReference type="NCBI Taxonomy" id="2714947"/>
    <lineage>
        <taxon>Bacteria</taxon>
        <taxon>Bacillati</taxon>
        <taxon>Bacillota</taxon>
        <taxon>Bacilli</taxon>
        <taxon>Lactobacillales</taxon>
        <taxon>Enterococcaceae</taxon>
        <taxon>Vagococcus</taxon>
    </lineage>
</organism>
<name>A0A6G8AS25_9ENTE</name>
<dbReference type="SUPFAM" id="SSF46785">
    <property type="entry name" value="Winged helix' DNA-binding domain"/>
    <property type="match status" value="1"/>
</dbReference>
<reference evidence="2 3" key="1">
    <citation type="submission" date="2020-03" db="EMBL/GenBank/DDBJ databases">
        <title>Vagococcus sp. nov., isolated from beetles.</title>
        <authorList>
            <person name="Hyun D.-W."/>
            <person name="Bae J.-W."/>
        </authorList>
    </citation>
    <scope>NUCLEOTIDE SEQUENCE [LARGE SCALE GENOMIC DNA]</scope>
    <source>
        <strain evidence="2 3">HDW17B</strain>
    </source>
</reference>
<dbReference type="InterPro" id="IPR052509">
    <property type="entry name" value="Metal_resp_DNA-bind_regulator"/>
</dbReference>
<dbReference type="RefSeq" id="WP_166033914.1">
    <property type="nucleotide sequence ID" value="NZ_CP049887.1"/>
</dbReference>
<feature type="domain" description="Transcription regulator PadR N-terminal" evidence="1">
    <location>
        <begin position="15"/>
        <end position="85"/>
    </location>
</feature>
<gene>
    <name evidence="2" type="ORF">G7082_03905</name>
</gene>
<dbReference type="PANTHER" id="PTHR33169">
    <property type="entry name" value="PADR-FAMILY TRANSCRIPTIONAL REGULATOR"/>
    <property type="match status" value="1"/>
</dbReference>
<dbReference type="Gene3D" id="1.10.10.10">
    <property type="entry name" value="Winged helix-like DNA-binding domain superfamily/Winged helix DNA-binding domain"/>
    <property type="match status" value="1"/>
</dbReference>
<dbReference type="KEGG" id="vhy:G7082_03905"/>
<dbReference type="PANTHER" id="PTHR33169:SF14">
    <property type="entry name" value="TRANSCRIPTIONAL REGULATOR RV3488"/>
    <property type="match status" value="1"/>
</dbReference>
<dbReference type="EMBL" id="CP049887">
    <property type="protein sequence ID" value="QIL47742.1"/>
    <property type="molecule type" value="Genomic_DNA"/>
</dbReference>
<keyword evidence="3" id="KW-1185">Reference proteome</keyword>
<evidence type="ECO:0000313" key="2">
    <source>
        <dbReference type="EMBL" id="QIL47742.1"/>
    </source>
</evidence>
<dbReference type="InterPro" id="IPR036388">
    <property type="entry name" value="WH-like_DNA-bd_sf"/>
</dbReference>
<accession>A0A6G8AS25</accession>
<dbReference type="InterPro" id="IPR005149">
    <property type="entry name" value="Tscrpt_reg_PadR_N"/>
</dbReference>
<dbReference type="Pfam" id="PF03551">
    <property type="entry name" value="PadR"/>
    <property type="match status" value="1"/>
</dbReference>
<dbReference type="AlphaFoldDB" id="A0A6G8AS25"/>
<dbReference type="InterPro" id="IPR036390">
    <property type="entry name" value="WH_DNA-bd_sf"/>
</dbReference>
<evidence type="ECO:0000259" key="1">
    <source>
        <dbReference type="Pfam" id="PF03551"/>
    </source>
</evidence>
<sequence length="109" mass="12606">MKQTQLLKGVLEGCVLAIIQKEKIYGYELVQELRKSGFDDIVGGTVYPLLQKLEKQEAIKGEMEPSPDGPDRKYYTLTQMGEERLISFKEQWQELTKNVNHMLKEEGEK</sequence>
<evidence type="ECO:0000313" key="3">
    <source>
        <dbReference type="Proteomes" id="UP000501747"/>
    </source>
</evidence>
<protein>
    <submittedName>
        <fullName evidence="2">PadR family transcriptional regulator</fullName>
    </submittedName>
</protein>
<proteinExistence type="predicted"/>
<dbReference type="Proteomes" id="UP000501747">
    <property type="component" value="Chromosome"/>
</dbReference>